<reference evidence="8" key="1">
    <citation type="submission" date="2020-03" db="EMBL/GenBank/DDBJ databases">
        <title>Draft Genome Sequence of Cylindrodendrum hubeiense.</title>
        <authorList>
            <person name="Buettner E."/>
            <person name="Kellner H."/>
        </authorList>
    </citation>
    <scope>NUCLEOTIDE SEQUENCE</scope>
    <source>
        <strain evidence="8">IHI 201604</strain>
    </source>
</reference>
<evidence type="ECO:0000256" key="1">
    <source>
        <dbReference type="ARBA" id="ARBA00000085"/>
    </source>
</evidence>
<dbReference type="SUPFAM" id="SSF55874">
    <property type="entry name" value="ATPase domain of HSP90 chaperone/DNA topoisomerase II/histidine kinase"/>
    <property type="match status" value="1"/>
</dbReference>
<gene>
    <name evidence="8" type="ORF">G7Z17_g1464</name>
</gene>
<dbReference type="SUPFAM" id="SSF55781">
    <property type="entry name" value="GAF domain-like"/>
    <property type="match status" value="1"/>
</dbReference>
<sequence length="953" mass="104795">MAIPSATDQAKPLKQVSEGLRERETFRYYPNPHRSHRHPLSSPYNRYDSSLLRDAKFNDSGRPLPSSELFTSGDSVLTALAQLGTCITGTDRALISLFDADCQYIIAEATPSTSLYPSFPSDNCSEPLWSCGTAIPRSHGACELPLLGYPYEAAENGDSRAESYNSAYLPLTLSQDLTCDIRFSSKNNCQPGSASRFYAAVPIRTRRGINIGVYCVMNTTPGKIWTDEYTRQIREISETIMDHLESQRSRESGWRHERITRGLGSFIEGKSTISERDLGMNDCWDQEDTLNPSQNPSQNSTQQRQGMQAKDPVDESNGPLTGEDTGFESGEQGDPATVFSKAANIIRESIDVEGCLFFDATMASYRSPSTAHAGAAQSLDQYSSTSSHEETPGPESDEGPWPRCQLLGSSTSDAPGSDGATLQHTGVKVPERFLANLLRRYPKGKIFNFGADGALQSSDSSEDDGVISPSPTAGQQILFQTGPEESASLTSRPRRLRKPWARQREASVLLETFPRARSVAFVPIWDPRRERWYAGGFVYTNTTSRNFSTQGELNYLRAFGTLAIAEILRFNTSVENKAKSDALGSLSHELRSPLHGVLLSTELLMDTDLNVFQGNAAHTIETCSRTLLDTIDHLLDYSKINSFAKGNSALKRRGSSAVGTQVDWKHFGQKNLVCNYRLDGLVEEVMESVFAGFNFHHSLHGEKKFRHRLIHSEEFQRRKEPIVRLTVQDTGRGIGASFLKQGLFKPFSQEDSLAPGTGLGLSLVKKITSQLGGQISVDSQVGVGTTVSVAIPLDQVPQRPGDSQNLSEDDKEFDAEIRDLQGMRVRMMYAGSKDGTGTNSHENRLEDVCIGWLHMEVISDEQDATLTPDLVIWSQDALPKTSREIEALSKTPNIVICSNALEACRQSQSFESGHAGIFEFLSQPVGPLPCTDDSATSSTSGGTQQNPEYIQCT</sequence>
<dbReference type="Proteomes" id="UP000722485">
    <property type="component" value="Unassembled WGS sequence"/>
</dbReference>
<organism evidence="8 9">
    <name type="scientific">Cylindrodendrum hubeiense</name>
    <dbReference type="NCBI Taxonomy" id="595255"/>
    <lineage>
        <taxon>Eukaryota</taxon>
        <taxon>Fungi</taxon>
        <taxon>Dikarya</taxon>
        <taxon>Ascomycota</taxon>
        <taxon>Pezizomycotina</taxon>
        <taxon>Sordariomycetes</taxon>
        <taxon>Hypocreomycetidae</taxon>
        <taxon>Hypocreales</taxon>
        <taxon>Nectriaceae</taxon>
        <taxon>Cylindrodendrum</taxon>
    </lineage>
</organism>
<feature type="compositionally biased region" description="Low complexity" evidence="6">
    <location>
        <begin position="931"/>
        <end position="943"/>
    </location>
</feature>
<dbReference type="InterPro" id="IPR036097">
    <property type="entry name" value="HisK_dim/P_sf"/>
</dbReference>
<keyword evidence="5" id="KW-0418">Kinase</keyword>
<dbReference type="PANTHER" id="PTHR43047:SF72">
    <property type="entry name" value="OSMOSENSING HISTIDINE PROTEIN KINASE SLN1"/>
    <property type="match status" value="1"/>
</dbReference>
<keyword evidence="9" id="KW-1185">Reference proteome</keyword>
<evidence type="ECO:0000256" key="4">
    <source>
        <dbReference type="ARBA" id="ARBA00022679"/>
    </source>
</evidence>
<feature type="region of interest" description="Disordered" evidence="6">
    <location>
        <begin position="929"/>
        <end position="953"/>
    </location>
</feature>
<evidence type="ECO:0000256" key="3">
    <source>
        <dbReference type="ARBA" id="ARBA00022553"/>
    </source>
</evidence>
<feature type="compositionally biased region" description="Low complexity" evidence="6">
    <location>
        <begin position="291"/>
        <end position="305"/>
    </location>
</feature>
<feature type="compositionally biased region" description="Polar residues" evidence="6">
    <location>
        <begin position="407"/>
        <end position="424"/>
    </location>
</feature>
<dbReference type="PROSITE" id="PS50109">
    <property type="entry name" value="HIS_KIN"/>
    <property type="match status" value="1"/>
</dbReference>
<dbReference type="OrthoDB" id="303614at2759"/>
<dbReference type="InterPro" id="IPR003594">
    <property type="entry name" value="HATPase_dom"/>
</dbReference>
<dbReference type="PANTHER" id="PTHR43047">
    <property type="entry name" value="TWO-COMPONENT HISTIDINE PROTEIN KINASE"/>
    <property type="match status" value="1"/>
</dbReference>
<keyword evidence="3" id="KW-0597">Phosphoprotein</keyword>
<proteinExistence type="predicted"/>
<dbReference type="Gene3D" id="3.30.565.10">
    <property type="entry name" value="Histidine kinase-like ATPase, C-terminal domain"/>
    <property type="match status" value="1"/>
</dbReference>
<evidence type="ECO:0000313" key="9">
    <source>
        <dbReference type="Proteomes" id="UP000722485"/>
    </source>
</evidence>
<evidence type="ECO:0000256" key="6">
    <source>
        <dbReference type="SAM" id="MobiDB-lite"/>
    </source>
</evidence>
<dbReference type="Pfam" id="PF02518">
    <property type="entry name" value="HATPase_c"/>
    <property type="match status" value="1"/>
</dbReference>
<evidence type="ECO:0000259" key="7">
    <source>
        <dbReference type="PROSITE" id="PS50109"/>
    </source>
</evidence>
<dbReference type="EC" id="2.7.13.3" evidence="2"/>
<dbReference type="SMART" id="SM00387">
    <property type="entry name" value="HATPase_c"/>
    <property type="match status" value="1"/>
</dbReference>
<dbReference type="Pfam" id="PF00512">
    <property type="entry name" value="HisKA"/>
    <property type="match status" value="1"/>
</dbReference>
<dbReference type="CDD" id="cd00082">
    <property type="entry name" value="HisKA"/>
    <property type="match status" value="1"/>
</dbReference>
<dbReference type="InterPro" id="IPR003661">
    <property type="entry name" value="HisK_dim/P_dom"/>
</dbReference>
<evidence type="ECO:0000256" key="2">
    <source>
        <dbReference type="ARBA" id="ARBA00012438"/>
    </source>
</evidence>
<comment type="catalytic activity">
    <reaction evidence="1">
        <text>ATP + protein L-histidine = ADP + protein N-phospho-L-histidine.</text>
        <dbReference type="EC" id="2.7.13.3"/>
    </reaction>
</comment>
<keyword evidence="4" id="KW-0808">Transferase</keyword>
<feature type="region of interest" description="Disordered" evidence="6">
    <location>
        <begin position="282"/>
        <end position="335"/>
    </location>
</feature>
<dbReference type="SMART" id="SM00388">
    <property type="entry name" value="HisKA"/>
    <property type="match status" value="1"/>
</dbReference>
<comment type="caution">
    <text evidence="8">The sequence shown here is derived from an EMBL/GenBank/DDBJ whole genome shotgun (WGS) entry which is preliminary data.</text>
</comment>
<dbReference type="PRINTS" id="PR00344">
    <property type="entry name" value="BCTRLSENSOR"/>
</dbReference>
<feature type="compositionally biased region" description="Polar residues" evidence="6">
    <location>
        <begin position="944"/>
        <end position="953"/>
    </location>
</feature>
<dbReference type="InterPro" id="IPR004358">
    <property type="entry name" value="Sig_transdc_His_kin-like_C"/>
</dbReference>
<dbReference type="InterPro" id="IPR036890">
    <property type="entry name" value="HATPase_C_sf"/>
</dbReference>
<dbReference type="AlphaFoldDB" id="A0A9P5HEX8"/>
<feature type="region of interest" description="Disordered" evidence="6">
    <location>
        <begin position="374"/>
        <end position="424"/>
    </location>
</feature>
<evidence type="ECO:0000256" key="5">
    <source>
        <dbReference type="ARBA" id="ARBA00022777"/>
    </source>
</evidence>
<dbReference type="GO" id="GO:0000155">
    <property type="term" value="F:phosphorelay sensor kinase activity"/>
    <property type="evidence" value="ECO:0007669"/>
    <property type="project" value="InterPro"/>
</dbReference>
<dbReference type="InterPro" id="IPR005467">
    <property type="entry name" value="His_kinase_dom"/>
</dbReference>
<dbReference type="GO" id="GO:0009927">
    <property type="term" value="F:histidine phosphotransfer kinase activity"/>
    <property type="evidence" value="ECO:0007669"/>
    <property type="project" value="TreeGrafter"/>
</dbReference>
<protein>
    <recommendedName>
        <fullName evidence="2">histidine kinase</fullName>
        <ecNumber evidence="2">2.7.13.3</ecNumber>
    </recommendedName>
</protein>
<dbReference type="Gene3D" id="1.10.287.130">
    <property type="match status" value="1"/>
</dbReference>
<evidence type="ECO:0000313" key="8">
    <source>
        <dbReference type="EMBL" id="KAF7556462.1"/>
    </source>
</evidence>
<dbReference type="SUPFAM" id="SSF47384">
    <property type="entry name" value="Homodimeric domain of signal transducing histidine kinase"/>
    <property type="match status" value="1"/>
</dbReference>
<dbReference type="EMBL" id="JAANBB010000012">
    <property type="protein sequence ID" value="KAF7556462.1"/>
    <property type="molecule type" value="Genomic_DNA"/>
</dbReference>
<name>A0A9P5HEX8_9HYPO</name>
<dbReference type="GO" id="GO:0005886">
    <property type="term" value="C:plasma membrane"/>
    <property type="evidence" value="ECO:0007669"/>
    <property type="project" value="TreeGrafter"/>
</dbReference>
<feature type="domain" description="Histidine kinase" evidence="7">
    <location>
        <begin position="585"/>
        <end position="795"/>
    </location>
</feature>
<accession>A0A9P5HEX8</accession>